<dbReference type="PANTHER" id="PTHR45858:SF5">
    <property type="entry name" value="MOESIN_EZRIN_RADIXIN HOMOLOG 1"/>
    <property type="match status" value="1"/>
</dbReference>
<dbReference type="PROSITE" id="PS50057">
    <property type="entry name" value="FERM_3"/>
    <property type="match status" value="1"/>
</dbReference>
<evidence type="ECO:0000259" key="2">
    <source>
        <dbReference type="PROSITE" id="PS50057"/>
    </source>
</evidence>
<dbReference type="PANTHER" id="PTHR45858">
    <property type="entry name" value="FERM DOMAIN CONTAINING PROTEIN"/>
    <property type="match status" value="1"/>
</dbReference>
<protein>
    <recommendedName>
        <fullName evidence="2">FERM domain-containing protein</fullName>
    </recommendedName>
</protein>
<dbReference type="OrthoDB" id="9990815at2759"/>
<dbReference type="InterPro" id="IPR019748">
    <property type="entry name" value="FERM_central"/>
</dbReference>
<name>A0A504Z292_FASGI</name>
<evidence type="ECO:0000256" key="1">
    <source>
        <dbReference type="SAM" id="MobiDB-lite"/>
    </source>
</evidence>
<dbReference type="Proteomes" id="UP000316759">
    <property type="component" value="Unassembled WGS sequence"/>
</dbReference>
<dbReference type="Gene3D" id="2.30.29.30">
    <property type="entry name" value="Pleckstrin-homology domain (PH domain)/Phosphotyrosine-binding domain (PTB)"/>
    <property type="match status" value="1"/>
</dbReference>
<dbReference type="CDD" id="cd14473">
    <property type="entry name" value="FERM_B-lobe"/>
    <property type="match status" value="1"/>
</dbReference>
<dbReference type="InterPro" id="IPR019749">
    <property type="entry name" value="Band_41_domain"/>
</dbReference>
<dbReference type="AlphaFoldDB" id="A0A504Z292"/>
<feature type="region of interest" description="Disordered" evidence="1">
    <location>
        <begin position="470"/>
        <end position="505"/>
    </location>
</feature>
<keyword evidence="4" id="KW-1185">Reference proteome</keyword>
<dbReference type="SUPFAM" id="SSF54236">
    <property type="entry name" value="Ubiquitin-like"/>
    <property type="match status" value="1"/>
</dbReference>
<dbReference type="InterPro" id="IPR018980">
    <property type="entry name" value="FERM_PH-like_C"/>
</dbReference>
<dbReference type="Pfam" id="PF09380">
    <property type="entry name" value="FERM_C"/>
    <property type="match status" value="1"/>
</dbReference>
<dbReference type="InterPro" id="IPR051835">
    <property type="entry name" value="RAC1-GEF"/>
</dbReference>
<dbReference type="STRING" id="46835.A0A504Z292"/>
<dbReference type="PRINTS" id="PR00935">
    <property type="entry name" value="BAND41"/>
</dbReference>
<dbReference type="Pfam" id="PF00373">
    <property type="entry name" value="FERM_M"/>
    <property type="match status" value="1"/>
</dbReference>
<proteinExistence type="predicted"/>
<organism evidence="3 4">
    <name type="scientific">Fasciola gigantica</name>
    <name type="common">Giant liver fluke</name>
    <dbReference type="NCBI Taxonomy" id="46835"/>
    <lineage>
        <taxon>Eukaryota</taxon>
        <taxon>Metazoa</taxon>
        <taxon>Spiralia</taxon>
        <taxon>Lophotrochozoa</taxon>
        <taxon>Platyhelminthes</taxon>
        <taxon>Trematoda</taxon>
        <taxon>Digenea</taxon>
        <taxon>Plagiorchiida</taxon>
        <taxon>Echinostomata</taxon>
        <taxon>Echinostomatoidea</taxon>
        <taxon>Fasciolidae</taxon>
        <taxon>Fasciola</taxon>
    </lineage>
</organism>
<feature type="compositionally biased region" description="Polar residues" evidence="1">
    <location>
        <begin position="484"/>
        <end position="498"/>
    </location>
</feature>
<dbReference type="GO" id="GO:0005085">
    <property type="term" value="F:guanyl-nucleotide exchange factor activity"/>
    <property type="evidence" value="ECO:0007669"/>
    <property type="project" value="TreeGrafter"/>
</dbReference>
<dbReference type="SUPFAM" id="SSF50729">
    <property type="entry name" value="PH domain-like"/>
    <property type="match status" value="1"/>
</dbReference>
<comment type="caution">
    <text evidence="3">The sequence shown here is derived from an EMBL/GenBank/DDBJ whole genome shotgun (WGS) entry which is preliminary data.</text>
</comment>
<dbReference type="InterPro" id="IPR014352">
    <property type="entry name" value="FERM/acyl-CoA-bd_prot_sf"/>
</dbReference>
<dbReference type="InterPro" id="IPR035963">
    <property type="entry name" value="FERM_2"/>
</dbReference>
<dbReference type="EMBL" id="SUNJ01004896">
    <property type="protein sequence ID" value="TPP64078.1"/>
    <property type="molecule type" value="Genomic_DNA"/>
</dbReference>
<dbReference type="SUPFAM" id="SSF47031">
    <property type="entry name" value="Second domain of FERM"/>
    <property type="match status" value="1"/>
</dbReference>
<feature type="compositionally biased region" description="Polar residues" evidence="1">
    <location>
        <begin position="293"/>
        <end position="324"/>
    </location>
</feature>
<evidence type="ECO:0000313" key="3">
    <source>
        <dbReference type="EMBL" id="TPP64078.1"/>
    </source>
</evidence>
<evidence type="ECO:0000313" key="4">
    <source>
        <dbReference type="Proteomes" id="UP000316759"/>
    </source>
</evidence>
<dbReference type="Gene3D" id="3.10.20.90">
    <property type="entry name" value="Phosphatidylinositol 3-kinase Catalytic Subunit, Chain A, domain 1"/>
    <property type="match status" value="1"/>
</dbReference>
<dbReference type="SMART" id="SM00295">
    <property type="entry name" value="B41"/>
    <property type="match status" value="1"/>
</dbReference>
<accession>A0A504Z292</accession>
<dbReference type="InterPro" id="IPR029071">
    <property type="entry name" value="Ubiquitin-like_domsf"/>
</dbReference>
<gene>
    <name evidence="3" type="ORF">FGIG_07037</name>
</gene>
<feature type="region of interest" description="Disordered" evidence="1">
    <location>
        <begin position="292"/>
        <end position="326"/>
    </location>
</feature>
<dbReference type="Gene3D" id="1.20.80.10">
    <property type="match status" value="1"/>
</dbReference>
<dbReference type="InterPro" id="IPR011993">
    <property type="entry name" value="PH-like_dom_sf"/>
</dbReference>
<dbReference type="InterPro" id="IPR000299">
    <property type="entry name" value="FERM_domain"/>
</dbReference>
<reference evidence="3 4" key="1">
    <citation type="submission" date="2019-04" db="EMBL/GenBank/DDBJ databases">
        <title>Annotation for the trematode Fasciola gigantica.</title>
        <authorList>
            <person name="Choi Y.-J."/>
        </authorList>
    </citation>
    <scope>NUCLEOTIDE SEQUENCE [LARGE SCALE GENOMIC DNA]</scope>
    <source>
        <strain evidence="3">Uganda_cow_1</strain>
    </source>
</reference>
<feature type="domain" description="FERM" evidence="2">
    <location>
        <begin position="16"/>
        <end position="380"/>
    </location>
</feature>
<sequence>MPPANKKNEPVRDSTINVTVGFLDEHVESFKVPGRCLGQRLYDLVIGKLGSFEYQYFDLAFLDVEGNHFIFQLFDSKVSMHTFCETQNKVQRLFKVLVFFENRTSLTRTTQNYTYPLAPYLFALQLKRDFFNGLLHSNRNTSLLLAAFIVQSELGDYMETECKSYAYLKKHHLLRSAPDSYLMRVMELHQTLVGLTKEEADYRLLDAARKVELYGVRLHPVKNYLRDTVEYTFPTRNSCKNFWRKCIEQHAFFRSVTSLFPVNGSTGRSVGLLDSFRSGSLSSVRRLRRSASCGATEQTDSLHSSVSRTSDRPTSSGQASQMSTPVRRFARIRQHTASLKLFNKQQKRILDELQSPCLLSETKPAWALPEHPYTLPKQSIPGCKPVGVVKLLSNCPNPTAEYFQLLRLSFTSLIPESVSALDSGHTTPAASSRMRTLERMRERAVSTPSIHQPDVPKRKRSCHAFVPRQFNPLGSGTLPGARLKSQTSDDTLDLSASRTFPKRPNLDEVANCLQQRDKIGGNHIANGTSPPSLTASTEVNSIYRVNGYHLHRTPSSSCSLASDMSPTPLSENETTLNDIRGFVSPRDPRSSWLDGCGENEDAWSVSSREPILSNLVSSGVNDSTNKGLLT</sequence>